<reference evidence="2" key="1">
    <citation type="journal article" date="2008" name="Nat. Genet.">
        <title>The Pristionchus pacificus genome provides a unique perspective on nematode lifestyle and parasitism.</title>
        <authorList>
            <person name="Dieterich C."/>
            <person name="Clifton S.W."/>
            <person name="Schuster L.N."/>
            <person name="Chinwalla A."/>
            <person name="Delehaunty K."/>
            <person name="Dinkelacker I."/>
            <person name="Fulton L."/>
            <person name="Fulton R."/>
            <person name="Godfrey J."/>
            <person name="Minx P."/>
            <person name="Mitreva M."/>
            <person name="Roeseler W."/>
            <person name="Tian H."/>
            <person name="Witte H."/>
            <person name="Yang S.P."/>
            <person name="Wilson R.K."/>
            <person name="Sommer R.J."/>
        </authorList>
    </citation>
    <scope>NUCLEOTIDE SEQUENCE [LARGE SCALE GENOMIC DNA]</scope>
    <source>
        <strain evidence="2">PS312</strain>
    </source>
</reference>
<protein>
    <submittedName>
        <fullName evidence="1">Uncharacterized protein</fullName>
    </submittedName>
</protein>
<organism evidence="1 2">
    <name type="scientific">Pristionchus pacificus</name>
    <name type="common">Parasitic nematode worm</name>
    <dbReference type="NCBI Taxonomy" id="54126"/>
    <lineage>
        <taxon>Eukaryota</taxon>
        <taxon>Metazoa</taxon>
        <taxon>Ecdysozoa</taxon>
        <taxon>Nematoda</taxon>
        <taxon>Chromadorea</taxon>
        <taxon>Rhabditida</taxon>
        <taxon>Rhabditina</taxon>
        <taxon>Diplogasteromorpha</taxon>
        <taxon>Diplogasteroidea</taxon>
        <taxon>Neodiplogasteridae</taxon>
        <taxon>Pristionchus</taxon>
    </lineage>
</organism>
<accession>A0A8R1UZF4</accession>
<dbReference type="EnsemblMetazoa" id="PPA42588.1">
    <property type="protein sequence ID" value="PPA42588.1"/>
    <property type="gene ID" value="WBGene00280957"/>
</dbReference>
<accession>A0A2A6BWQ6</accession>
<dbReference type="AlphaFoldDB" id="A0A2A6BWQ6"/>
<reference evidence="1" key="2">
    <citation type="submission" date="2022-06" db="UniProtKB">
        <authorList>
            <consortium name="EnsemblMetazoa"/>
        </authorList>
    </citation>
    <scope>IDENTIFICATION</scope>
    <source>
        <strain evidence="1">PS312</strain>
    </source>
</reference>
<dbReference type="Proteomes" id="UP000005239">
    <property type="component" value="Unassembled WGS sequence"/>
</dbReference>
<gene>
    <name evidence="1" type="primary">WBGene00280957</name>
</gene>
<keyword evidence="2" id="KW-1185">Reference proteome</keyword>
<evidence type="ECO:0000313" key="2">
    <source>
        <dbReference type="Proteomes" id="UP000005239"/>
    </source>
</evidence>
<sequence>MDALCTILSPLEGLPRELIWMLLEYATESIHDLRLTSRAMQCVVDEFALEPTQFKLADNISIFDSHRESHYTEPPSALYLRVDVPETKTKLFELRLKLNDCMRNLTIHVKRDSETPYHKLLRKPKTYEYRILLTHQEIVPFYFHSLRMIIGRHFNIVHVKLSNNCTLITANSELLEGMTFRKLHIIIDISNLLSDVGIRLIESISNSSVRDVHICSSSSDPKNYALLDFDFGKFLRRLSSFVQSIHIDQYVFGGASDNTFFFGATNADWAPVFVDMFSRKLDKLYIRSLAYTKYLGSESGKVLEQRLPALGKKIWFYSTCETIPARLNYTKNRHRVKANGQYLSVKHMSRENETTDFSAPEEPHIFYAPLSAIRPFRQERV</sequence>
<name>A0A2A6BWQ6_PRIPA</name>
<evidence type="ECO:0000313" key="1">
    <source>
        <dbReference type="EnsemblMetazoa" id="PPA42588.1"/>
    </source>
</evidence>
<proteinExistence type="predicted"/>